<gene>
    <name evidence="1" type="ORF">GCM10009760_15990</name>
</gene>
<evidence type="ECO:0000313" key="2">
    <source>
        <dbReference type="Proteomes" id="UP001422759"/>
    </source>
</evidence>
<evidence type="ECO:0000313" key="1">
    <source>
        <dbReference type="EMBL" id="GAA2136448.1"/>
    </source>
</evidence>
<reference evidence="1 2" key="1">
    <citation type="journal article" date="2019" name="Int. J. Syst. Evol. Microbiol.">
        <title>The Global Catalogue of Microorganisms (GCM) 10K type strain sequencing project: providing services to taxonomists for standard genome sequencing and annotation.</title>
        <authorList>
            <consortium name="The Broad Institute Genomics Platform"/>
            <consortium name="The Broad Institute Genome Sequencing Center for Infectious Disease"/>
            <person name="Wu L."/>
            <person name="Ma J."/>
        </authorList>
    </citation>
    <scope>NUCLEOTIDE SEQUENCE [LARGE SCALE GENOMIC DNA]</scope>
    <source>
        <strain evidence="1 2">JCM 14560</strain>
    </source>
</reference>
<keyword evidence="2" id="KW-1185">Reference proteome</keyword>
<dbReference type="EMBL" id="BAAANT010000006">
    <property type="protein sequence ID" value="GAA2136448.1"/>
    <property type="molecule type" value="Genomic_DNA"/>
</dbReference>
<sequence length="179" mass="19492">MTLLRLSSMALSRSRFALSPLAETLGSMIVLGKPCSDPWLSSWHARHQPAFSAALDADPFAKGMVRLLGSTKWLPGFVAIPPPGGMRTTLTGELAEVARVPDRDVRAELQTSVAHSWKQHDLSWLSGQEWGRGRPTCSGSCGRRTWARTGRAAVRCWNGMSPTGRGCWPPTAGPEPWNT</sequence>
<comment type="caution">
    <text evidence="1">The sequence shown here is derived from an EMBL/GenBank/DDBJ whole genome shotgun (WGS) entry which is preliminary data.</text>
</comment>
<accession>A0ABN2Z417</accession>
<protein>
    <submittedName>
        <fullName evidence="1">Uncharacterized protein</fullName>
    </submittedName>
</protein>
<name>A0ABN2Z417_9ACTN</name>
<organism evidence="1 2">
    <name type="scientific">Kitasatospora kazusensis</name>
    <dbReference type="NCBI Taxonomy" id="407974"/>
    <lineage>
        <taxon>Bacteria</taxon>
        <taxon>Bacillati</taxon>
        <taxon>Actinomycetota</taxon>
        <taxon>Actinomycetes</taxon>
        <taxon>Kitasatosporales</taxon>
        <taxon>Streptomycetaceae</taxon>
        <taxon>Kitasatospora</taxon>
    </lineage>
</organism>
<dbReference type="Proteomes" id="UP001422759">
    <property type="component" value="Unassembled WGS sequence"/>
</dbReference>
<proteinExistence type="predicted"/>